<name>A0ACB6QN97_9PLEO</name>
<evidence type="ECO:0000313" key="1">
    <source>
        <dbReference type="EMBL" id="KAF2468371.1"/>
    </source>
</evidence>
<accession>A0ACB6QN97</accession>
<organism evidence="1 2">
    <name type="scientific">Lindgomyces ingoldianus</name>
    <dbReference type="NCBI Taxonomy" id="673940"/>
    <lineage>
        <taxon>Eukaryota</taxon>
        <taxon>Fungi</taxon>
        <taxon>Dikarya</taxon>
        <taxon>Ascomycota</taxon>
        <taxon>Pezizomycotina</taxon>
        <taxon>Dothideomycetes</taxon>
        <taxon>Pleosporomycetidae</taxon>
        <taxon>Pleosporales</taxon>
        <taxon>Lindgomycetaceae</taxon>
        <taxon>Lindgomyces</taxon>
    </lineage>
</organism>
<sequence>MIVDCLKRLSYDFRTPVSCLSPKSGLAQAAQGHNQAQLRWLMASLVLLSHGSNCLLIAHVTRLCNLRLKTEVDFVSIFGPPSLSICINKANKAELSHAIKSMFLWYRNAARCYVYMSDVSSPLPETSKEATPPPWVSDFQKSRWLTRGWTLQELLAPGTVEFFSRERRKLGDKLSLAQQVHEITGIPHFALQGASLSQFTSTGTQNFKKMGHTHYSAFSTRLLDEIQKLGRCIQDIRLTDPRDDKKRIEDTKGGLLEGSYRWVLSSASFQQWNEDPQNRLLRITGDPGKGKTMLLCGIIEELKKSTPGLLSFFFCEGTDSRINSATAVLRGLIYLLVNQQPLLAQHLRKKYDQAGQSLRRGHMANDSTRERDPNKSSELTIYLNSAVHGYDIA</sequence>
<reference evidence="1" key="1">
    <citation type="journal article" date="2020" name="Stud. Mycol.">
        <title>101 Dothideomycetes genomes: a test case for predicting lifestyles and emergence of pathogens.</title>
        <authorList>
            <person name="Haridas S."/>
            <person name="Albert R."/>
            <person name="Binder M."/>
            <person name="Bloem J."/>
            <person name="Labutti K."/>
            <person name="Salamov A."/>
            <person name="Andreopoulos B."/>
            <person name="Baker S."/>
            <person name="Barry K."/>
            <person name="Bills G."/>
            <person name="Bluhm B."/>
            <person name="Cannon C."/>
            <person name="Castanera R."/>
            <person name="Culley D."/>
            <person name="Daum C."/>
            <person name="Ezra D."/>
            <person name="Gonzalez J."/>
            <person name="Henrissat B."/>
            <person name="Kuo A."/>
            <person name="Liang C."/>
            <person name="Lipzen A."/>
            <person name="Lutzoni F."/>
            <person name="Magnuson J."/>
            <person name="Mondo S."/>
            <person name="Nolan M."/>
            <person name="Ohm R."/>
            <person name="Pangilinan J."/>
            <person name="Park H.-J."/>
            <person name="Ramirez L."/>
            <person name="Alfaro M."/>
            <person name="Sun H."/>
            <person name="Tritt A."/>
            <person name="Yoshinaga Y."/>
            <person name="Zwiers L.-H."/>
            <person name="Turgeon B."/>
            <person name="Goodwin S."/>
            <person name="Spatafora J."/>
            <person name="Crous P."/>
            <person name="Grigoriev I."/>
        </authorList>
    </citation>
    <scope>NUCLEOTIDE SEQUENCE</scope>
    <source>
        <strain evidence="1">ATCC 200398</strain>
    </source>
</reference>
<evidence type="ECO:0000313" key="2">
    <source>
        <dbReference type="Proteomes" id="UP000799755"/>
    </source>
</evidence>
<gene>
    <name evidence="1" type="ORF">BDR25DRAFT_357684</name>
</gene>
<dbReference type="Proteomes" id="UP000799755">
    <property type="component" value="Unassembled WGS sequence"/>
</dbReference>
<protein>
    <submittedName>
        <fullName evidence="1">HET-domain-containing protein</fullName>
    </submittedName>
</protein>
<proteinExistence type="predicted"/>
<keyword evidence="2" id="KW-1185">Reference proteome</keyword>
<dbReference type="EMBL" id="MU003516">
    <property type="protein sequence ID" value="KAF2468371.1"/>
    <property type="molecule type" value="Genomic_DNA"/>
</dbReference>
<comment type="caution">
    <text evidence="1">The sequence shown here is derived from an EMBL/GenBank/DDBJ whole genome shotgun (WGS) entry which is preliminary data.</text>
</comment>